<comment type="pathway">
    <text evidence="1 11">Purine metabolism; IMP biosynthesis via de novo pathway; N(1)-(5-phospho-D-ribosyl)glycinamide from 5-phospho-alpha-D-ribose 1-diphosphate: step 1/2.</text>
</comment>
<evidence type="ECO:0000256" key="13">
    <source>
        <dbReference type="PIRSR" id="PIRSR000485-2"/>
    </source>
</evidence>
<reference evidence="16" key="1">
    <citation type="submission" date="2018-06" db="EMBL/GenBank/DDBJ databases">
        <title>Genome assembly of Danube salmon.</title>
        <authorList>
            <person name="Macqueen D.J."/>
            <person name="Gundappa M.K."/>
        </authorList>
    </citation>
    <scope>NUCLEOTIDE SEQUENCE [LARGE SCALE GENOMIC DNA]</scope>
</reference>
<feature type="binding site" evidence="13">
    <location>
        <position position="288"/>
    </location>
    <ligand>
        <name>Mg(2+)</name>
        <dbReference type="ChEBI" id="CHEBI:18420"/>
    </ligand>
</feature>
<evidence type="ECO:0000256" key="3">
    <source>
        <dbReference type="ARBA" id="ARBA00011941"/>
    </source>
</evidence>
<proteinExistence type="inferred from homology"/>
<evidence type="ECO:0000256" key="6">
    <source>
        <dbReference type="ARBA" id="ARBA00022755"/>
    </source>
</evidence>
<comment type="catalytic activity">
    <reaction evidence="10">
        <text>5-phospho-beta-D-ribosylamine + L-glutamate + diphosphate = 5-phospho-alpha-D-ribose 1-diphosphate + L-glutamine + H2O</text>
        <dbReference type="Rhea" id="RHEA:14905"/>
        <dbReference type="ChEBI" id="CHEBI:15377"/>
        <dbReference type="ChEBI" id="CHEBI:29985"/>
        <dbReference type="ChEBI" id="CHEBI:33019"/>
        <dbReference type="ChEBI" id="CHEBI:58017"/>
        <dbReference type="ChEBI" id="CHEBI:58359"/>
        <dbReference type="ChEBI" id="CHEBI:58681"/>
        <dbReference type="EC" id="2.4.2.14"/>
    </reaction>
    <physiologicalReaction direction="right-to-left" evidence="10">
        <dbReference type="Rhea" id="RHEA:14907"/>
    </physiologicalReaction>
</comment>
<dbReference type="Proteomes" id="UP000314982">
    <property type="component" value="Unassembled WGS sequence"/>
</dbReference>
<evidence type="ECO:0000256" key="1">
    <source>
        <dbReference type="ARBA" id="ARBA00005209"/>
    </source>
</evidence>
<dbReference type="CDD" id="cd06223">
    <property type="entry name" value="PRTases_typeI"/>
    <property type="match status" value="1"/>
</dbReference>
<dbReference type="InterPro" id="IPR017932">
    <property type="entry name" value="GATase_2_dom"/>
</dbReference>
<dbReference type="STRING" id="62062.ENSHHUP00000027481"/>
<evidence type="ECO:0000256" key="12">
    <source>
        <dbReference type="PIRSR" id="PIRSR000485-1"/>
    </source>
</evidence>
<keyword evidence="13" id="KW-0460">Magnesium</keyword>
<dbReference type="GO" id="GO:0004044">
    <property type="term" value="F:amidophosphoribosyltransferase activity"/>
    <property type="evidence" value="ECO:0007669"/>
    <property type="project" value="UniProtKB-EC"/>
</dbReference>
<keyword evidence="6 11" id="KW-0658">Purine biosynthesis</keyword>
<dbReference type="PROSITE" id="PS51278">
    <property type="entry name" value="GATASE_TYPE_2"/>
    <property type="match status" value="1"/>
</dbReference>
<dbReference type="GO" id="GO:0009113">
    <property type="term" value="P:purine nucleobase biosynthetic process"/>
    <property type="evidence" value="ECO:0007669"/>
    <property type="project" value="InterPro"/>
</dbReference>
<dbReference type="HAMAP" id="MF_01931">
    <property type="entry name" value="PurF"/>
    <property type="match status" value="1"/>
</dbReference>
<comment type="similarity">
    <text evidence="2 11">In the C-terminal section; belongs to the purine/pyrimidine phosphoribosyltransferase family.</text>
</comment>
<dbReference type="CDD" id="cd00715">
    <property type="entry name" value="GPATase_N"/>
    <property type="match status" value="1"/>
</dbReference>
<name>A0A4W5LMX7_9TELE</name>
<dbReference type="InterPro" id="IPR035584">
    <property type="entry name" value="PurF_N"/>
</dbReference>
<dbReference type="Pfam" id="PF00156">
    <property type="entry name" value="Pribosyltran"/>
    <property type="match status" value="1"/>
</dbReference>
<feature type="binding site" evidence="13">
    <location>
        <position position="350"/>
    </location>
    <ligand>
        <name>Mg(2+)</name>
        <dbReference type="ChEBI" id="CHEBI:18420"/>
    </ligand>
</feature>
<evidence type="ECO:0000256" key="10">
    <source>
        <dbReference type="ARBA" id="ARBA00048545"/>
    </source>
</evidence>
<dbReference type="NCBIfam" id="TIGR01134">
    <property type="entry name" value="purF"/>
    <property type="match status" value="1"/>
</dbReference>
<dbReference type="AlphaFoldDB" id="A0A4W5LMX7"/>
<keyword evidence="5 11" id="KW-0808">Transferase</keyword>
<evidence type="ECO:0000256" key="8">
    <source>
        <dbReference type="ARBA" id="ARBA00033770"/>
    </source>
</evidence>
<dbReference type="Gene3D" id="3.40.50.2020">
    <property type="match status" value="1"/>
</dbReference>
<dbReference type="GO" id="GO:0046872">
    <property type="term" value="F:metal ion binding"/>
    <property type="evidence" value="ECO:0007669"/>
    <property type="project" value="UniProtKB-KW"/>
</dbReference>
<dbReference type="SUPFAM" id="SSF53271">
    <property type="entry name" value="PRTase-like"/>
    <property type="match status" value="1"/>
</dbReference>
<comment type="cofactor">
    <cofactor evidence="13">
        <name>Mg(2+)</name>
        <dbReference type="ChEBI" id="CHEBI:18420"/>
    </cofactor>
    <text evidence="13">Binds 1 Mg(2+) ion per subunit.</text>
</comment>
<dbReference type="EC" id="2.4.2.14" evidence="3 11"/>
<evidence type="ECO:0000259" key="14">
    <source>
        <dbReference type="PROSITE" id="PS51278"/>
    </source>
</evidence>
<dbReference type="PANTHER" id="PTHR11907">
    <property type="entry name" value="AMIDOPHOSPHORIBOSYLTRANSFERASE"/>
    <property type="match status" value="1"/>
</dbReference>
<evidence type="ECO:0000313" key="16">
    <source>
        <dbReference type="Proteomes" id="UP000314982"/>
    </source>
</evidence>
<evidence type="ECO:0000256" key="4">
    <source>
        <dbReference type="ARBA" id="ARBA00022676"/>
    </source>
</evidence>
<keyword evidence="16" id="KW-1185">Reference proteome</keyword>
<accession>A0A4W5LMX7</accession>
<feature type="domain" description="Glutamine amidotransferase type-2" evidence="14">
    <location>
        <begin position="2"/>
        <end position="221"/>
    </location>
</feature>
<reference evidence="15" key="2">
    <citation type="submission" date="2025-08" db="UniProtKB">
        <authorList>
            <consortium name="Ensembl"/>
        </authorList>
    </citation>
    <scope>IDENTIFICATION</scope>
</reference>
<sequence>MCAIVGIYGNDNAARLASIALFAMQHRGQEATGISSSCDGKIHTIKNRGLVSEVYTEDALKVLVGNMAIGHNRYSTAGGDSILDAQPVFAKYKLGEISIVHNGNLINKDEVRQDLIDKGAIFQTGMDTENLIHLIAKNTKDRLRDRIKEALQRTIGAYCFIVQSRSKQFVIRDKYGIRPLSLGKLKSGGYIVASETCAFDLVDAEFIRDVNPGEMLIFSEDFEEPESIQLFEPEFRPCAFEYVYFARPDSVIDGKSVYRARENMGKALALNDKNDGIKYDMVVPVPDSGVPAALGYAAESGIPFEYGIIRNHYIGRTFIEPTQEMRDLKVKMKLSPMRSLIAGKSLLVIDDSIVRGTTSKRIVKILKEAGAKEVHFRVASPEIKFPCYYGIDTPHKEELISNNMNKEEVCSYIEADSLEYLSVEDLVNAIGNDRNYALETLSFENVIGLSIGTRTDCVTDEILDYLVD</sequence>
<feature type="binding site" evidence="13">
    <location>
        <position position="351"/>
    </location>
    <ligand>
        <name>Mg(2+)</name>
        <dbReference type="ChEBI" id="CHEBI:18420"/>
    </ligand>
</feature>
<dbReference type="Gene3D" id="3.60.20.10">
    <property type="entry name" value="Glutamine Phosphoribosylpyrophosphate, subunit 1, domain 1"/>
    <property type="match status" value="1"/>
</dbReference>
<dbReference type="GO" id="GO:0006189">
    <property type="term" value="P:'de novo' IMP biosynthetic process"/>
    <property type="evidence" value="ECO:0007669"/>
    <property type="project" value="UniProtKB-UniPathway"/>
</dbReference>
<dbReference type="Ensembl" id="ENSHHUT00000028574.1">
    <property type="protein sequence ID" value="ENSHHUP00000027481.1"/>
    <property type="gene ID" value="ENSHHUG00000017429.1"/>
</dbReference>
<dbReference type="GeneTree" id="ENSGT00970000196077"/>
<evidence type="ECO:0000313" key="15">
    <source>
        <dbReference type="Ensembl" id="ENSHHUP00000027481.1"/>
    </source>
</evidence>
<dbReference type="UniPathway" id="UPA00074">
    <property type="reaction ID" value="UER00124"/>
</dbReference>
<dbReference type="InterPro" id="IPR005854">
    <property type="entry name" value="PurF"/>
</dbReference>
<keyword evidence="4 11" id="KW-0328">Glycosyltransferase</keyword>
<feature type="active site" description="Nucleophile" evidence="12">
    <location>
        <position position="2"/>
    </location>
</feature>
<keyword evidence="13" id="KW-0479">Metal-binding</keyword>
<dbReference type="InterPro" id="IPR000836">
    <property type="entry name" value="PRTase_dom"/>
</dbReference>
<organism evidence="15 16">
    <name type="scientific">Hucho hucho</name>
    <name type="common">huchen</name>
    <dbReference type="NCBI Taxonomy" id="62062"/>
    <lineage>
        <taxon>Eukaryota</taxon>
        <taxon>Metazoa</taxon>
        <taxon>Chordata</taxon>
        <taxon>Craniata</taxon>
        <taxon>Vertebrata</taxon>
        <taxon>Euteleostomi</taxon>
        <taxon>Actinopterygii</taxon>
        <taxon>Neopterygii</taxon>
        <taxon>Teleostei</taxon>
        <taxon>Protacanthopterygii</taxon>
        <taxon>Salmoniformes</taxon>
        <taxon>Salmonidae</taxon>
        <taxon>Salmoninae</taxon>
        <taxon>Hucho</taxon>
    </lineage>
</organism>
<dbReference type="InterPro" id="IPR029057">
    <property type="entry name" value="PRTase-like"/>
</dbReference>
<dbReference type="SUPFAM" id="SSF56235">
    <property type="entry name" value="N-terminal nucleophile aminohydrolases (Ntn hydrolases)"/>
    <property type="match status" value="1"/>
</dbReference>
<keyword evidence="7" id="KW-0315">Glutamine amidotransferase</keyword>
<evidence type="ECO:0000256" key="7">
    <source>
        <dbReference type="ARBA" id="ARBA00022962"/>
    </source>
</evidence>
<reference evidence="15" key="3">
    <citation type="submission" date="2025-09" db="UniProtKB">
        <authorList>
            <consortium name="Ensembl"/>
        </authorList>
    </citation>
    <scope>IDENTIFICATION</scope>
</reference>
<evidence type="ECO:0000256" key="2">
    <source>
        <dbReference type="ARBA" id="ARBA00010138"/>
    </source>
</evidence>
<evidence type="ECO:0000256" key="9">
    <source>
        <dbReference type="ARBA" id="ARBA00033776"/>
    </source>
</evidence>
<dbReference type="PIRSF" id="PIRSF000485">
    <property type="entry name" value="Amd_phspho_trans"/>
    <property type="match status" value="1"/>
</dbReference>
<protein>
    <recommendedName>
        <fullName evidence="8 11">Amidophosphoribosyltransferase</fullName>
        <shortName evidence="11">ATase</shortName>
        <ecNumber evidence="3 11">2.4.2.14</ecNumber>
    </recommendedName>
    <alternativeName>
        <fullName evidence="9 11">Glutamine phosphoribosylpyrophosphate amidotransferase</fullName>
    </alternativeName>
</protein>
<evidence type="ECO:0000256" key="5">
    <source>
        <dbReference type="ARBA" id="ARBA00022679"/>
    </source>
</evidence>
<dbReference type="InterPro" id="IPR029055">
    <property type="entry name" value="Ntn_hydrolases_N"/>
</dbReference>
<evidence type="ECO:0000256" key="11">
    <source>
        <dbReference type="PIRNR" id="PIRNR000485"/>
    </source>
</evidence>
<dbReference type="Pfam" id="PF13537">
    <property type="entry name" value="GATase_7"/>
    <property type="match status" value="1"/>
</dbReference>